<proteinExistence type="predicted"/>
<dbReference type="EMBL" id="GGEC01032289">
    <property type="protein sequence ID" value="MBX12773.1"/>
    <property type="molecule type" value="Transcribed_RNA"/>
</dbReference>
<name>A0A2P2L466_RHIMU</name>
<protein>
    <submittedName>
        <fullName evidence="1">Uncharacterized protein MANES_18G119700</fullName>
    </submittedName>
</protein>
<sequence length="88" mass="10017">MHASQALWCFHLTTRIRQVCTQSKLSCVLMGPVNQCISAGMMTQNKRLQIPFSNGRIRSTKLLLAANHLNFIEVLKRLIDPVMHQTII</sequence>
<organism evidence="1">
    <name type="scientific">Rhizophora mucronata</name>
    <name type="common">Asiatic mangrove</name>
    <dbReference type="NCBI Taxonomy" id="61149"/>
    <lineage>
        <taxon>Eukaryota</taxon>
        <taxon>Viridiplantae</taxon>
        <taxon>Streptophyta</taxon>
        <taxon>Embryophyta</taxon>
        <taxon>Tracheophyta</taxon>
        <taxon>Spermatophyta</taxon>
        <taxon>Magnoliopsida</taxon>
        <taxon>eudicotyledons</taxon>
        <taxon>Gunneridae</taxon>
        <taxon>Pentapetalae</taxon>
        <taxon>rosids</taxon>
        <taxon>fabids</taxon>
        <taxon>Malpighiales</taxon>
        <taxon>Rhizophoraceae</taxon>
        <taxon>Rhizophora</taxon>
    </lineage>
</organism>
<dbReference type="AlphaFoldDB" id="A0A2P2L466"/>
<accession>A0A2P2L466</accession>
<reference evidence="1" key="1">
    <citation type="submission" date="2018-02" db="EMBL/GenBank/DDBJ databases">
        <title>Rhizophora mucronata_Transcriptome.</title>
        <authorList>
            <person name="Meera S.P."/>
            <person name="Sreeshan A."/>
            <person name="Augustine A."/>
        </authorList>
    </citation>
    <scope>NUCLEOTIDE SEQUENCE</scope>
    <source>
        <tissue evidence="1">Leaf</tissue>
    </source>
</reference>
<dbReference type="EMBL" id="GGEC01032284">
    <property type="protein sequence ID" value="MBX12768.1"/>
    <property type="molecule type" value="Transcribed_RNA"/>
</dbReference>
<evidence type="ECO:0000313" key="1">
    <source>
        <dbReference type="EMBL" id="MBX12768.1"/>
    </source>
</evidence>